<dbReference type="EMBL" id="JAWHQM010000030">
    <property type="protein sequence ID" value="KAK5633120.1"/>
    <property type="molecule type" value="Genomic_DNA"/>
</dbReference>
<evidence type="ECO:0000256" key="1">
    <source>
        <dbReference type="SAM" id="MobiDB-lite"/>
    </source>
</evidence>
<organism evidence="2 3">
    <name type="scientific">Xylaria bambusicola</name>
    <dbReference type="NCBI Taxonomy" id="326684"/>
    <lineage>
        <taxon>Eukaryota</taxon>
        <taxon>Fungi</taxon>
        <taxon>Dikarya</taxon>
        <taxon>Ascomycota</taxon>
        <taxon>Pezizomycotina</taxon>
        <taxon>Sordariomycetes</taxon>
        <taxon>Xylariomycetidae</taxon>
        <taxon>Xylariales</taxon>
        <taxon>Xylariaceae</taxon>
        <taxon>Xylaria</taxon>
    </lineage>
</organism>
<comment type="caution">
    <text evidence="2">The sequence shown here is derived from an EMBL/GenBank/DDBJ whole genome shotgun (WGS) entry which is preliminary data.</text>
</comment>
<dbReference type="Proteomes" id="UP001305414">
    <property type="component" value="Unassembled WGS sequence"/>
</dbReference>
<name>A0AAN7UIK8_9PEZI</name>
<keyword evidence="3" id="KW-1185">Reference proteome</keyword>
<reference evidence="2 3" key="1">
    <citation type="submission" date="2023-10" db="EMBL/GenBank/DDBJ databases">
        <title>Draft genome sequence of Xylaria bambusicola isolate GMP-LS, the root and basal stem rot pathogen of sugarcane in Indonesia.</title>
        <authorList>
            <person name="Selvaraj P."/>
            <person name="Muralishankar V."/>
            <person name="Muruganantham S."/>
            <person name="Sp S."/>
            <person name="Haryani S."/>
            <person name="Lau K.J.X."/>
            <person name="Naqvi N.I."/>
        </authorList>
    </citation>
    <scope>NUCLEOTIDE SEQUENCE [LARGE SCALE GENOMIC DNA]</scope>
    <source>
        <strain evidence="2">GMP-LS</strain>
    </source>
</reference>
<feature type="region of interest" description="Disordered" evidence="1">
    <location>
        <begin position="1"/>
        <end position="66"/>
    </location>
</feature>
<gene>
    <name evidence="2" type="ORF">RRF57_008833</name>
</gene>
<dbReference type="AlphaFoldDB" id="A0AAN7UIK8"/>
<proteinExistence type="predicted"/>
<sequence length="66" mass="7583">MVRKHTQEEESNQSHPKGPYRKEEEKLARAPGEEDRAHQRKEEGTQAEGCDRKRRGGTPMGRPVQS</sequence>
<protein>
    <submittedName>
        <fullName evidence="2">Uncharacterized protein</fullName>
    </submittedName>
</protein>
<accession>A0AAN7UIK8</accession>
<feature type="compositionally biased region" description="Basic and acidic residues" evidence="1">
    <location>
        <begin position="20"/>
        <end position="44"/>
    </location>
</feature>
<evidence type="ECO:0000313" key="2">
    <source>
        <dbReference type="EMBL" id="KAK5633120.1"/>
    </source>
</evidence>
<evidence type="ECO:0000313" key="3">
    <source>
        <dbReference type="Proteomes" id="UP001305414"/>
    </source>
</evidence>